<evidence type="ECO:0000256" key="1">
    <source>
        <dbReference type="SAM" id="MobiDB-lite"/>
    </source>
</evidence>
<gene>
    <name evidence="2" type="ORF">Micbo1qcDRAFT_158154</name>
</gene>
<organism evidence="2 3">
    <name type="scientific">Microdochium bolleyi</name>
    <dbReference type="NCBI Taxonomy" id="196109"/>
    <lineage>
        <taxon>Eukaryota</taxon>
        <taxon>Fungi</taxon>
        <taxon>Dikarya</taxon>
        <taxon>Ascomycota</taxon>
        <taxon>Pezizomycotina</taxon>
        <taxon>Sordariomycetes</taxon>
        <taxon>Xylariomycetidae</taxon>
        <taxon>Xylariales</taxon>
        <taxon>Microdochiaceae</taxon>
        <taxon>Microdochium</taxon>
    </lineage>
</organism>
<evidence type="ECO:0000313" key="3">
    <source>
        <dbReference type="Proteomes" id="UP000070501"/>
    </source>
</evidence>
<feature type="compositionally biased region" description="Low complexity" evidence="1">
    <location>
        <begin position="63"/>
        <end position="74"/>
    </location>
</feature>
<name>A0A136JFS3_9PEZI</name>
<protein>
    <submittedName>
        <fullName evidence="2">Uncharacterized protein</fullName>
    </submittedName>
</protein>
<sequence length="137" mass="13205">MATAASAASASSFAALPRACCATFSCSSSRRAESVFPSLPFLAFFASKATISASFSAISAASASSMGSGDSASGSGTGSGSAGGGGGGSAAAAASSARLLAWSLSWSYRAWSVLPSFPLLISFASRSASSRVSSAMA</sequence>
<proteinExistence type="predicted"/>
<dbReference type="InParanoid" id="A0A136JFS3"/>
<dbReference type="AlphaFoldDB" id="A0A136JFS3"/>
<dbReference type="Proteomes" id="UP000070501">
    <property type="component" value="Unassembled WGS sequence"/>
</dbReference>
<feature type="non-terminal residue" evidence="2">
    <location>
        <position position="137"/>
    </location>
</feature>
<feature type="region of interest" description="Disordered" evidence="1">
    <location>
        <begin position="63"/>
        <end position="91"/>
    </location>
</feature>
<keyword evidence="3" id="KW-1185">Reference proteome</keyword>
<feature type="compositionally biased region" description="Gly residues" evidence="1">
    <location>
        <begin position="75"/>
        <end position="89"/>
    </location>
</feature>
<accession>A0A136JFS3</accession>
<reference evidence="3" key="1">
    <citation type="submission" date="2016-02" db="EMBL/GenBank/DDBJ databases">
        <title>Draft genome sequence of Microdochium bolleyi, a fungal endophyte of beachgrass.</title>
        <authorList>
            <consortium name="DOE Joint Genome Institute"/>
            <person name="David A.S."/>
            <person name="May G."/>
            <person name="Haridas S."/>
            <person name="Lim J."/>
            <person name="Wang M."/>
            <person name="Labutti K."/>
            <person name="Lipzen A."/>
            <person name="Barry K."/>
            <person name="Grigoriev I.V."/>
        </authorList>
    </citation>
    <scope>NUCLEOTIDE SEQUENCE [LARGE SCALE GENOMIC DNA]</scope>
    <source>
        <strain evidence="3">J235TASD1</strain>
    </source>
</reference>
<dbReference type="EMBL" id="KQ964246">
    <property type="protein sequence ID" value="KXJ95994.1"/>
    <property type="molecule type" value="Genomic_DNA"/>
</dbReference>
<evidence type="ECO:0000313" key="2">
    <source>
        <dbReference type="EMBL" id="KXJ95994.1"/>
    </source>
</evidence>